<dbReference type="RefSeq" id="WP_184618504.1">
    <property type="nucleotide sequence ID" value="NZ_JACHEX010000001.1"/>
</dbReference>
<evidence type="ECO:0000256" key="2">
    <source>
        <dbReference type="ARBA" id="ARBA00010388"/>
    </source>
</evidence>
<sequence>MVYYISFILIGVGIYGILTQKNLFKTLVSLTIIDTAINILIISLGYIEGCDVPIYSKYTQSTNFVDPLPQALVLTAIVIGVGTLALGASLLIRVYEKYGTLDTEEIAVKEARK</sequence>
<proteinExistence type="inferred from homology"/>
<keyword evidence="5 7" id="KW-1133">Transmembrane helix</keyword>
<dbReference type="PANTHER" id="PTHR34583">
    <property type="entry name" value="ANTIPORTER SUBUNIT MNHC2-RELATED"/>
    <property type="match status" value="1"/>
</dbReference>
<gene>
    <name evidence="8" type="ORF">HNP65_000157</name>
</gene>
<dbReference type="AlphaFoldDB" id="A0A841GIB3"/>
<accession>A0A841GIB3</accession>
<dbReference type="Proteomes" id="UP000555828">
    <property type="component" value="Unassembled WGS sequence"/>
</dbReference>
<dbReference type="EMBL" id="JACHEX010000001">
    <property type="protein sequence ID" value="MBB6061735.1"/>
    <property type="molecule type" value="Genomic_DNA"/>
</dbReference>
<evidence type="ECO:0000313" key="8">
    <source>
        <dbReference type="EMBL" id="MBB6061735.1"/>
    </source>
</evidence>
<protein>
    <submittedName>
        <fullName evidence="8">Multicomponent Na+:H+ antiporter subunit C</fullName>
    </submittedName>
</protein>
<comment type="similarity">
    <text evidence="2">Belongs to the CPA3 antiporters (TC 2.A.63) subunit C family.</text>
</comment>
<evidence type="ECO:0000256" key="7">
    <source>
        <dbReference type="SAM" id="Phobius"/>
    </source>
</evidence>
<comment type="caution">
    <text evidence="8">The sequence shown here is derived from an EMBL/GenBank/DDBJ whole genome shotgun (WGS) entry which is preliminary data.</text>
</comment>
<dbReference type="GO" id="GO:0005886">
    <property type="term" value="C:plasma membrane"/>
    <property type="evidence" value="ECO:0007669"/>
    <property type="project" value="UniProtKB-SubCell"/>
</dbReference>
<comment type="subcellular location">
    <subcellularLocation>
        <location evidence="1">Cell membrane</location>
        <topology evidence="1">Multi-pass membrane protein</topology>
    </subcellularLocation>
</comment>
<evidence type="ECO:0000313" key="9">
    <source>
        <dbReference type="Proteomes" id="UP000555828"/>
    </source>
</evidence>
<dbReference type="Pfam" id="PF00420">
    <property type="entry name" value="Oxidored_q2"/>
    <property type="match status" value="1"/>
</dbReference>
<evidence type="ECO:0000256" key="5">
    <source>
        <dbReference type="ARBA" id="ARBA00022989"/>
    </source>
</evidence>
<keyword evidence="3" id="KW-1003">Cell membrane</keyword>
<dbReference type="PANTHER" id="PTHR34583:SF2">
    <property type="entry name" value="ANTIPORTER SUBUNIT MNHC2-RELATED"/>
    <property type="match status" value="1"/>
</dbReference>
<feature type="transmembrane region" description="Helical" evidence="7">
    <location>
        <begin position="67"/>
        <end position="92"/>
    </location>
</feature>
<name>A0A841GIB3_9BACT</name>
<keyword evidence="6 7" id="KW-0472">Membrane</keyword>
<organism evidence="8 9">
    <name type="scientific">Thermosipho japonicus</name>
    <dbReference type="NCBI Taxonomy" id="90323"/>
    <lineage>
        <taxon>Bacteria</taxon>
        <taxon>Thermotogati</taxon>
        <taxon>Thermotogota</taxon>
        <taxon>Thermotogae</taxon>
        <taxon>Thermotogales</taxon>
        <taxon>Fervidobacteriaceae</taxon>
        <taxon>Thermosipho</taxon>
    </lineage>
</organism>
<evidence type="ECO:0000256" key="3">
    <source>
        <dbReference type="ARBA" id="ARBA00022475"/>
    </source>
</evidence>
<reference evidence="8 9" key="1">
    <citation type="submission" date="2020-08" db="EMBL/GenBank/DDBJ databases">
        <title>Genomic Encyclopedia of Type Strains, Phase IV (KMG-IV): sequencing the most valuable type-strain genomes for metagenomic binning, comparative biology and taxonomic classification.</title>
        <authorList>
            <person name="Goeker M."/>
        </authorList>
    </citation>
    <scope>NUCLEOTIDE SEQUENCE [LARGE SCALE GENOMIC DNA]</scope>
    <source>
        <strain evidence="8 9">DSM 13481</strain>
    </source>
</reference>
<evidence type="ECO:0000256" key="6">
    <source>
        <dbReference type="ARBA" id="ARBA00023136"/>
    </source>
</evidence>
<dbReference type="InterPro" id="IPR050601">
    <property type="entry name" value="CPA3_antiporter_subunitC"/>
</dbReference>
<evidence type="ECO:0000256" key="4">
    <source>
        <dbReference type="ARBA" id="ARBA00022692"/>
    </source>
</evidence>
<evidence type="ECO:0000256" key="1">
    <source>
        <dbReference type="ARBA" id="ARBA00004651"/>
    </source>
</evidence>
<dbReference type="Gene3D" id="1.10.287.3510">
    <property type="match status" value="1"/>
</dbReference>
<keyword evidence="9" id="KW-1185">Reference proteome</keyword>
<dbReference type="InterPro" id="IPR039428">
    <property type="entry name" value="NUOK/Mnh_C1-like"/>
</dbReference>
<keyword evidence="4 7" id="KW-0812">Transmembrane</keyword>